<accession>A0A095Z8H2</accession>
<sequence length="394" mass="42777">MTNKKLPIKSIAIEAIMFLAYAFFAVNWIAGSTLTPNILKAFSVEGAHSVSLINNVVTIAKIIGNLVAATIFAKLFPKKSIGLGALLIPAGALLAALSPTFPIFLIGRFIMGFGGALFVVYFSPVVVNYFDPAHRPVVNALNNVSYNVGSILALLLVGPVIKFLGLGRYALVAFSLVSFVVFLAWILIGEDFRITSSKETGSKTFSLKDALGEKIAILMPTMYFGHLTLYMVMLNIFPNTNFSPIPASKISTLFTTGALIGTLLSIMVAKRSTKRVPTLRVSGILTTIIGFFLIHTTSPLLASILALALGTIMYVPLTNFVLIPQEMPGMFSERLTQIMSVYWALVYILETIAYQIIVHIQFNFGDKTALTATIVLSVSFIIGSFIMKEPSEIK</sequence>
<evidence type="ECO:0000256" key="1">
    <source>
        <dbReference type="ARBA" id="ARBA00004651"/>
    </source>
</evidence>
<keyword evidence="5 7" id="KW-1133">Transmembrane helix</keyword>
<feature type="transmembrane region" description="Helical" evidence="7">
    <location>
        <begin position="80"/>
        <end position="97"/>
    </location>
</feature>
<feature type="transmembrane region" description="Helical" evidence="7">
    <location>
        <begin position="144"/>
        <end position="163"/>
    </location>
</feature>
<evidence type="ECO:0000256" key="3">
    <source>
        <dbReference type="ARBA" id="ARBA00022475"/>
    </source>
</evidence>
<dbReference type="GO" id="GO:0022857">
    <property type="term" value="F:transmembrane transporter activity"/>
    <property type="evidence" value="ECO:0007669"/>
    <property type="project" value="InterPro"/>
</dbReference>
<feature type="transmembrane region" description="Helical" evidence="7">
    <location>
        <begin position="103"/>
        <end position="123"/>
    </location>
</feature>
<dbReference type="eggNOG" id="COG2807">
    <property type="taxonomic scope" value="Bacteria"/>
</dbReference>
<dbReference type="PANTHER" id="PTHR43124">
    <property type="entry name" value="PURINE EFFLUX PUMP PBUE"/>
    <property type="match status" value="1"/>
</dbReference>
<dbReference type="Gene3D" id="1.20.1250.20">
    <property type="entry name" value="MFS general substrate transporter like domains"/>
    <property type="match status" value="1"/>
</dbReference>
<feature type="transmembrane region" description="Helical" evidence="7">
    <location>
        <begin position="335"/>
        <end position="357"/>
    </location>
</feature>
<dbReference type="InterPro" id="IPR050189">
    <property type="entry name" value="MFS_Efflux_Transporters"/>
</dbReference>
<feature type="transmembrane region" description="Helical" evidence="7">
    <location>
        <begin position="169"/>
        <end position="188"/>
    </location>
</feature>
<dbReference type="AlphaFoldDB" id="A0A095Z8H2"/>
<evidence type="ECO:0000313" key="10">
    <source>
        <dbReference type="Proteomes" id="UP000029579"/>
    </source>
</evidence>
<feature type="transmembrane region" description="Helical" evidence="7">
    <location>
        <begin position="369"/>
        <end position="387"/>
    </location>
</feature>
<evidence type="ECO:0000256" key="7">
    <source>
        <dbReference type="SAM" id="Phobius"/>
    </source>
</evidence>
<dbReference type="PROSITE" id="PS50850">
    <property type="entry name" value="MFS"/>
    <property type="match status" value="1"/>
</dbReference>
<evidence type="ECO:0000256" key="2">
    <source>
        <dbReference type="ARBA" id="ARBA00022448"/>
    </source>
</evidence>
<keyword evidence="3" id="KW-1003">Cell membrane</keyword>
<evidence type="ECO:0000259" key="8">
    <source>
        <dbReference type="PROSITE" id="PS50850"/>
    </source>
</evidence>
<dbReference type="RefSeq" id="WP_037326835.1">
    <property type="nucleotide sequence ID" value="NZ_JRMW01000025.1"/>
</dbReference>
<feature type="transmembrane region" description="Helical" evidence="7">
    <location>
        <begin position="215"/>
        <end position="238"/>
    </location>
</feature>
<feature type="transmembrane region" description="Helical" evidence="7">
    <location>
        <begin position="300"/>
        <end position="323"/>
    </location>
</feature>
<dbReference type="SUPFAM" id="SSF103473">
    <property type="entry name" value="MFS general substrate transporter"/>
    <property type="match status" value="1"/>
</dbReference>
<keyword evidence="2" id="KW-0813">Transport</keyword>
<feature type="transmembrane region" description="Helical" evidence="7">
    <location>
        <begin position="12"/>
        <end position="30"/>
    </location>
</feature>
<reference evidence="9 10" key="1">
    <citation type="submission" date="2014-07" db="EMBL/GenBank/DDBJ databases">
        <authorList>
            <person name="McCorrison J."/>
            <person name="Sanka R."/>
            <person name="Torralba M."/>
            <person name="Gillis M."/>
            <person name="Haft D.H."/>
            <person name="Methe B."/>
            <person name="Sutton G."/>
            <person name="Nelson K.E."/>
        </authorList>
    </citation>
    <scope>NUCLEOTIDE SEQUENCE [LARGE SCALE GENOMIC DNA]</scope>
    <source>
        <strain evidence="9 10">S7-1-13</strain>
    </source>
</reference>
<dbReference type="InterPro" id="IPR020846">
    <property type="entry name" value="MFS_dom"/>
</dbReference>
<dbReference type="GO" id="GO:0005886">
    <property type="term" value="C:plasma membrane"/>
    <property type="evidence" value="ECO:0007669"/>
    <property type="project" value="UniProtKB-SubCell"/>
</dbReference>
<dbReference type="EMBL" id="JRMW01000025">
    <property type="protein sequence ID" value="KGF04759.1"/>
    <property type="molecule type" value="Genomic_DNA"/>
</dbReference>
<feature type="transmembrane region" description="Helical" evidence="7">
    <location>
        <begin position="250"/>
        <end position="269"/>
    </location>
</feature>
<dbReference type="InterPro" id="IPR036259">
    <property type="entry name" value="MFS_trans_sf"/>
</dbReference>
<comment type="subcellular location">
    <subcellularLocation>
        <location evidence="1">Cell membrane</location>
        <topology evidence="1">Multi-pass membrane protein</topology>
    </subcellularLocation>
</comment>
<dbReference type="InterPro" id="IPR011701">
    <property type="entry name" value="MFS"/>
</dbReference>
<keyword evidence="6 7" id="KW-0472">Membrane</keyword>
<evidence type="ECO:0000256" key="4">
    <source>
        <dbReference type="ARBA" id="ARBA00022692"/>
    </source>
</evidence>
<comment type="caution">
    <text evidence="9">The sequence shown here is derived from an EMBL/GenBank/DDBJ whole genome shotgun (WGS) entry which is preliminary data.</text>
</comment>
<dbReference type="Pfam" id="PF07690">
    <property type="entry name" value="MFS_1"/>
    <property type="match status" value="1"/>
</dbReference>
<evidence type="ECO:0000256" key="5">
    <source>
        <dbReference type="ARBA" id="ARBA00022989"/>
    </source>
</evidence>
<proteinExistence type="predicted"/>
<evidence type="ECO:0000313" key="9">
    <source>
        <dbReference type="EMBL" id="KGF04759.1"/>
    </source>
</evidence>
<dbReference type="Proteomes" id="UP000029579">
    <property type="component" value="Unassembled WGS sequence"/>
</dbReference>
<keyword evidence="4 7" id="KW-0812">Transmembrane</keyword>
<feature type="transmembrane region" description="Helical" evidence="7">
    <location>
        <begin position="50"/>
        <end position="73"/>
    </location>
</feature>
<protein>
    <submittedName>
        <fullName evidence="9">MFS transporter</fullName>
    </submittedName>
</protein>
<feature type="transmembrane region" description="Helical" evidence="7">
    <location>
        <begin position="276"/>
        <end position="294"/>
    </location>
</feature>
<organism evidence="9 10">
    <name type="scientific">Anaerococcus lactolyticus S7-1-13</name>
    <dbReference type="NCBI Taxonomy" id="1284686"/>
    <lineage>
        <taxon>Bacteria</taxon>
        <taxon>Bacillati</taxon>
        <taxon>Bacillota</taxon>
        <taxon>Tissierellia</taxon>
        <taxon>Tissierellales</taxon>
        <taxon>Peptoniphilaceae</taxon>
        <taxon>Anaerococcus</taxon>
    </lineage>
</organism>
<name>A0A095Z8H2_9FIRM</name>
<dbReference type="OrthoDB" id="8595469at2"/>
<feature type="domain" description="Major facilitator superfamily (MFS) profile" evidence="8">
    <location>
        <begin position="8"/>
        <end position="391"/>
    </location>
</feature>
<evidence type="ECO:0000256" key="6">
    <source>
        <dbReference type="ARBA" id="ARBA00023136"/>
    </source>
</evidence>
<dbReference type="PANTHER" id="PTHR43124:SF3">
    <property type="entry name" value="CHLORAMPHENICOL EFFLUX PUMP RV0191"/>
    <property type="match status" value="1"/>
</dbReference>
<gene>
    <name evidence="9" type="ORF">HMPREF1630_02850</name>
</gene>